<protein>
    <submittedName>
        <fullName evidence="1">Uncharacterized protein</fullName>
    </submittedName>
</protein>
<evidence type="ECO:0000313" key="2">
    <source>
        <dbReference type="Proteomes" id="UP001257627"/>
    </source>
</evidence>
<keyword evidence="2" id="KW-1185">Reference proteome</keyword>
<organism evidence="1 2">
    <name type="scientific">Streptomyces mirabilis</name>
    <dbReference type="NCBI Taxonomy" id="68239"/>
    <lineage>
        <taxon>Bacteria</taxon>
        <taxon>Bacillati</taxon>
        <taxon>Actinomycetota</taxon>
        <taxon>Actinomycetes</taxon>
        <taxon>Kitasatosporales</taxon>
        <taxon>Streptomycetaceae</taxon>
        <taxon>Streptomyces</taxon>
    </lineage>
</organism>
<comment type="caution">
    <text evidence="1">The sequence shown here is derived from an EMBL/GenBank/DDBJ whole genome shotgun (WGS) entry which is preliminary data.</text>
</comment>
<reference evidence="1 2" key="1">
    <citation type="submission" date="2023-02" db="EMBL/GenBank/DDBJ databases">
        <authorList>
            <person name="Maleckis M."/>
        </authorList>
    </citation>
    <scope>NUCLEOTIDE SEQUENCE [LARGE SCALE GENOMIC DNA]</scope>
    <source>
        <strain evidence="1 2">P8-A2</strain>
    </source>
</reference>
<proteinExistence type="predicted"/>
<sequence length="70" mass="7381">MLGLLGFYDELDHRTGRPAGSIRDAVQPVGEPDEAELVAYLDAGHVLIDVMEAGRDVITGSSRPSNTSAA</sequence>
<evidence type="ECO:0000313" key="1">
    <source>
        <dbReference type="EMBL" id="MDU8999601.1"/>
    </source>
</evidence>
<dbReference type="EMBL" id="JARAKF010000001">
    <property type="protein sequence ID" value="MDU8999601.1"/>
    <property type="molecule type" value="Genomic_DNA"/>
</dbReference>
<accession>A0ABU3V0A9</accession>
<gene>
    <name evidence="1" type="ORF">PU648_46070</name>
</gene>
<dbReference type="Proteomes" id="UP001257627">
    <property type="component" value="Unassembled WGS sequence"/>
</dbReference>
<name>A0ABU3V0A9_9ACTN</name>
<dbReference type="RefSeq" id="WP_316736340.1">
    <property type="nucleotide sequence ID" value="NZ_JARAKF010000001.1"/>
</dbReference>